<evidence type="ECO:0000259" key="1">
    <source>
        <dbReference type="PROSITE" id="PS00028"/>
    </source>
</evidence>
<dbReference type="EMBL" id="MN741019">
    <property type="protein sequence ID" value="QHU22870.1"/>
    <property type="molecule type" value="Genomic_DNA"/>
</dbReference>
<proteinExistence type="predicted"/>
<protein>
    <recommendedName>
        <fullName evidence="1">C2H2-type domain-containing protein</fullName>
    </recommendedName>
</protein>
<organism evidence="2">
    <name type="scientific">viral metagenome</name>
    <dbReference type="NCBI Taxonomy" id="1070528"/>
    <lineage>
        <taxon>unclassified sequences</taxon>
        <taxon>metagenomes</taxon>
        <taxon>organismal metagenomes</taxon>
    </lineage>
</organism>
<reference evidence="2" key="1">
    <citation type="journal article" date="2020" name="Nature">
        <title>Giant virus diversity and host interactions through global metagenomics.</title>
        <authorList>
            <person name="Schulz F."/>
            <person name="Roux S."/>
            <person name="Paez-Espino D."/>
            <person name="Jungbluth S."/>
            <person name="Walsh D.A."/>
            <person name="Denef V.J."/>
            <person name="McMahon K.D."/>
            <person name="Konstantinidis K.T."/>
            <person name="Eloe-Fadrosh E.A."/>
            <person name="Kyrpides N.C."/>
            <person name="Woyke T."/>
        </authorList>
    </citation>
    <scope>NUCLEOTIDE SEQUENCE</scope>
    <source>
        <strain evidence="2">GVMAG-S-ERX555907-63</strain>
    </source>
</reference>
<feature type="domain" description="C2H2-type" evidence="1">
    <location>
        <begin position="8"/>
        <end position="30"/>
    </location>
</feature>
<evidence type="ECO:0000313" key="2">
    <source>
        <dbReference type="EMBL" id="QHU22870.1"/>
    </source>
</evidence>
<dbReference type="InterPro" id="IPR013087">
    <property type="entry name" value="Znf_C2H2_type"/>
</dbReference>
<dbReference type="AlphaFoldDB" id="A0A6C0L1X2"/>
<dbReference type="Gene3D" id="3.30.160.60">
    <property type="entry name" value="Classic Zinc Finger"/>
    <property type="match status" value="1"/>
</dbReference>
<accession>A0A6C0L1X2</accession>
<name>A0A6C0L1X2_9ZZZZ</name>
<dbReference type="PROSITE" id="PS00028">
    <property type="entry name" value="ZINC_FINGER_C2H2_1"/>
    <property type="match status" value="1"/>
</dbReference>
<sequence>MSGLKYRCEVCKFECERPAHLRRHISSTKHKSNVYDKMCGNNFAASSNDNEIILKLELQEQKAMIYVLQERIANLEQKMNENGIVTNNNITNNNVTNNNVTNTINISLCPHEFGREDWSYISENEILQIMSGVNTCIPNIVQRLHFDIKHPENHNIKIQNKSRPEIKIFDGEMWITQDKNTTIDFLINNIRGRLDDYEEKFLENTSSVRHSLWTEYWQDINEDKRKQKEVRNKIIGTIQDCQEIFNTENILDKKNE</sequence>